<evidence type="ECO:0000259" key="1">
    <source>
        <dbReference type="SMART" id="SM00953"/>
    </source>
</evidence>
<protein>
    <submittedName>
        <fullName evidence="2">RES family NAD+ phosphorylase</fullName>
    </submittedName>
</protein>
<name>A0A9D2EL96_9FIRM</name>
<dbReference type="InterPro" id="IPR014914">
    <property type="entry name" value="RES_dom"/>
</dbReference>
<dbReference type="Proteomes" id="UP000824049">
    <property type="component" value="Unassembled WGS sequence"/>
</dbReference>
<dbReference type="AlphaFoldDB" id="A0A9D2EL96"/>
<reference evidence="2" key="1">
    <citation type="journal article" date="2021" name="PeerJ">
        <title>Extensive microbial diversity within the chicken gut microbiome revealed by metagenomics and culture.</title>
        <authorList>
            <person name="Gilroy R."/>
            <person name="Ravi A."/>
            <person name="Getino M."/>
            <person name="Pursley I."/>
            <person name="Horton D.L."/>
            <person name="Alikhan N.F."/>
            <person name="Baker D."/>
            <person name="Gharbi K."/>
            <person name="Hall N."/>
            <person name="Watson M."/>
            <person name="Adriaenssens E.M."/>
            <person name="Foster-Nyarko E."/>
            <person name="Jarju S."/>
            <person name="Secka A."/>
            <person name="Antonio M."/>
            <person name="Oren A."/>
            <person name="Chaudhuri R.R."/>
            <person name="La Ragione R."/>
            <person name="Hildebrand F."/>
            <person name="Pallen M.J."/>
        </authorList>
    </citation>
    <scope>NUCLEOTIDE SEQUENCE</scope>
    <source>
        <strain evidence="2">CHK179-28034</strain>
    </source>
</reference>
<dbReference type="Pfam" id="PF08808">
    <property type="entry name" value="RES"/>
    <property type="match status" value="1"/>
</dbReference>
<gene>
    <name evidence="2" type="ORF">H9968_05865</name>
</gene>
<comment type="caution">
    <text evidence="2">The sequence shown here is derived from an EMBL/GenBank/DDBJ whole genome shotgun (WGS) entry which is preliminary data.</text>
</comment>
<dbReference type="SMART" id="SM00953">
    <property type="entry name" value="RES"/>
    <property type="match status" value="1"/>
</dbReference>
<reference evidence="2" key="2">
    <citation type="submission" date="2021-04" db="EMBL/GenBank/DDBJ databases">
        <authorList>
            <person name="Gilroy R."/>
        </authorList>
    </citation>
    <scope>NUCLEOTIDE SEQUENCE</scope>
    <source>
        <strain evidence="2">CHK179-28034</strain>
    </source>
</reference>
<sequence length="359" mass="41217">MICCAECFSDLEIKVSIESLNHKGECPVCGAKNTWIYNSELDRENTDFKELLASVIGIYKPEEKLDDTFPDDAKRSIEEHLQEDWNIFKVAKEGIRKIAEGLIQSSADLDEKLLIQKTGIPDLYDEMYLQRNSIFGKYQWDDFKKYLRNENRFHAKYINLGLLSEVLRDTVSVIPKGTSLYRARLAKNEHGYGAGEMGAPPDDLASAGRANSKGVSCLYLANKKETTVKEIRAGAFDYVTIALFQLDKDVKVVDLSSITHNSPFYAETDKIKFLINERHLRNIERDLAKPLSQRDSDLDYLPTQYISDFAKYLGYDGVKYISTFDRNSYNLALFDTKICSCTYRKNYRIDNLDYRLNPV</sequence>
<evidence type="ECO:0000313" key="2">
    <source>
        <dbReference type="EMBL" id="HIZ39435.1"/>
    </source>
</evidence>
<accession>A0A9D2EL96</accession>
<dbReference type="EMBL" id="DXBR01000052">
    <property type="protein sequence ID" value="HIZ39435.1"/>
    <property type="molecule type" value="Genomic_DNA"/>
</dbReference>
<organism evidence="2 3">
    <name type="scientific">Candidatus Anaerobutyricum stercoris</name>
    <dbReference type="NCBI Taxonomy" id="2838457"/>
    <lineage>
        <taxon>Bacteria</taxon>
        <taxon>Bacillati</taxon>
        <taxon>Bacillota</taxon>
        <taxon>Clostridia</taxon>
        <taxon>Lachnospirales</taxon>
        <taxon>Lachnospiraceae</taxon>
        <taxon>Anaerobutyricum</taxon>
    </lineage>
</organism>
<feature type="domain" description="RES" evidence="1">
    <location>
        <begin position="193"/>
        <end position="345"/>
    </location>
</feature>
<proteinExistence type="predicted"/>
<evidence type="ECO:0000313" key="3">
    <source>
        <dbReference type="Proteomes" id="UP000824049"/>
    </source>
</evidence>